<evidence type="ECO:0000313" key="6">
    <source>
        <dbReference type="EMBL" id="CAG7563197.1"/>
    </source>
</evidence>
<reference evidence="6" key="1">
    <citation type="submission" date="2021-05" db="EMBL/GenBank/DDBJ databases">
        <authorList>
            <person name="Khan N."/>
        </authorList>
    </citation>
    <scope>NUCLEOTIDE SEQUENCE</scope>
</reference>
<protein>
    <recommendedName>
        <fullName evidence="5">Tyrosine specific protein phosphatases domain-containing protein</fullName>
    </recommendedName>
</protein>
<feature type="domain" description="Tyrosine specific protein phosphatases" evidence="5">
    <location>
        <begin position="1306"/>
        <end position="1382"/>
    </location>
</feature>
<feature type="repeat" description="ANK" evidence="3">
    <location>
        <begin position="782"/>
        <end position="814"/>
    </location>
</feature>
<dbReference type="PROSITE" id="PS50297">
    <property type="entry name" value="ANK_REP_REGION"/>
    <property type="match status" value="8"/>
</dbReference>
<gene>
    <name evidence="6" type="ORF">FEQUK3_LOCUS8926</name>
</gene>
<feature type="repeat" description="ANK" evidence="3">
    <location>
        <begin position="879"/>
        <end position="907"/>
    </location>
</feature>
<dbReference type="Proteomes" id="UP000693738">
    <property type="component" value="Unassembled WGS sequence"/>
</dbReference>
<keyword evidence="1" id="KW-0677">Repeat</keyword>
<dbReference type="PROSITE" id="PS50056">
    <property type="entry name" value="TYR_PHOSPHATASE_2"/>
    <property type="match status" value="1"/>
</dbReference>
<feature type="repeat" description="ANK" evidence="3">
    <location>
        <begin position="1007"/>
        <end position="1039"/>
    </location>
</feature>
<dbReference type="Pfam" id="PF00782">
    <property type="entry name" value="DSPc"/>
    <property type="match status" value="1"/>
</dbReference>
<feature type="repeat" description="ANK" evidence="3">
    <location>
        <begin position="749"/>
        <end position="781"/>
    </location>
</feature>
<evidence type="ECO:0000256" key="2">
    <source>
        <dbReference type="ARBA" id="ARBA00023043"/>
    </source>
</evidence>
<dbReference type="CDD" id="cd14498">
    <property type="entry name" value="DSP"/>
    <property type="match status" value="1"/>
</dbReference>
<dbReference type="Pfam" id="PF00023">
    <property type="entry name" value="Ank"/>
    <property type="match status" value="2"/>
</dbReference>
<dbReference type="InterPro" id="IPR002110">
    <property type="entry name" value="Ankyrin_rpt"/>
</dbReference>
<dbReference type="SMART" id="SM00195">
    <property type="entry name" value="DSPc"/>
    <property type="match status" value="1"/>
</dbReference>
<evidence type="ECO:0000256" key="4">
    <source>
        <dbReference type="SAM" id="MobiDB-lite"/>
    </source>
</evidence>
<accession>A0A8J2NHU9</accession>
<feature type="repeat" description="ANK" evidence="3">
    <location>
        <begin position="815"/>
        <end position="841"/>
    </location>
</feature>
<dbReference type="SMART" id="SM00248">
    <property type="entry name" value="ANK"/>
    <property type="match status" value="13"/>
</dbReference>
<dbReference type="InterPro" id="IPR000387">
    <property type="entry name" value="Tyr_Pase_dom"/>
</dbReference>
<dbReference type="InterPro" id="IPR000340">
    <property type="entry name" value="Dual-sp_phosphatase_cat-dom"/>
</dbReference>
<sequence>MEPVGLAVGVVGLAGLFSTCLHALQRLDSYKTASRDSRQLDAQLSATIHLFERWGEGVGISQGKLSQTHHPDLDDPRTFVVVQRLLGSIDEFLQTSDNVTNRTLDFTIRNQGPDKISRWEKTAWALRGKLKQTNQVQTLASLVADLYSVIPPTNVSSDEQNQLPVDKSYTNEMRELLNKIEEQLKAQEISDLRTWLSSPLPNDIYDDSRDKRLDGTCEWILQREKFLEWQAPSSSSKVLWIRGPAGFGKTILCSRIVEEVEITSTGPVASFFLSSKFEGRDNPFSVIRSWLMTLMMRSKAAFDIVRATRVSQYEQKATQAQTLALFGTLLTEIPGCTLILDGLDECASVIDTNVESIPRFLDVLREVVSQTNTRLLITSRGNRVIQQGLCLFPGYSDYDITTEDVATDLMAYSSQVVSTRLSNKDESTRLLIANKMKDRCEGQFQWIKLQEKSLRKGRNRKQLEREIDNTPSGLDSLYDREWKRINSMGVTDKERALCLLRWIVFATRPLNVFEISEAVLVMDGCEELPVDEMPDEFDDDYVESMILNLCGSLLETRHPSKNEVQIIGAKHDDYMKDESQFDVDQGSVGWQEVHLTHFSVKEYLLSINLFPIPSPISNENLRVSNEQLGNASLAKACLRYINFKGAWEHWQAERPATGLLSYAAESWPIHYKRVQAPDVELQGAINDLFEGRSKNFEAWRDWHDFKLFDLPSKGTRKVNPFHIAISLGLEDVVADQIHNGAELDPVVGDGVTPLSLALAWGNVEIAQVLLARGASVTLADKYGKTPLHIVAEQGNVNLARQILDRGCDLSAKAKDGYTPLLYAARDGHCEVLKLLLERGASYLDSVKGHTAIGLAAWYNNVSVVRVLLDQGQDVEATGNGISLLGIAAFRGHVELAELILDRGAAIDRLCYGRSGHTPLRLAISRGNHAVAKVLLSRGADITTVSKALENPLYEAAANGRRDVVELLLRDNADGGDDGYAALKFAIQVNHLEAVETLFHATRSIIKNPYTPLHIAAAKGRWKAIEVLLNAGADAMAKDSTGRTALSYAAEYGRTSAVDLLSGKDYSYLTCFDNCHRMPMHYACMTGYVDVVSLILSRLPKSKSIIDARDHWGSTPLSLAARHGHAEIVEILLATKLVDTNSQDDLRRTVECFNLPYLWYSLPTTMRNNAISTEWNELFTNNPSYEPTSYKALDNLASNDKLAFLHHLFWHEIREWTRNDLTDMTCIVHPDLTGPGSIFIGGMNHALNETILEEDNIQAVISIHPKDSLAWDKNDSTSGLQRFFTSNSVVKYPLIIPLEDNANSDLISCFNETNAFIKKHTMEGRNILIHCKSGRSRSVAVLIAYLQQKFYTEKAIASLKKEEAMEQMRLHREDVTEAIRKQRLPVVIIMERFAELLELYDLQLIGASPFKNNGYPASEPVKTESTVTESDKRPELVPPKVVQTKGGAAVLKICVASVFFKNNQKPTEAVVHQFFEINKAYFYELEALEYKGRSKWKKEESQPPEAPNRFTLSHYLKR</sequence>
<dbReference type="PROSITE" id="PS50088">
    <property type="entry name" value="ANK_REPEAT"/>
    <property type="match status" value="8"/>
</dbReference>
<dbReference type="PANTHER" id="PTHR24166">
    <property type="entry name" value="ROLLING PEBBLES, ISOFORM B"/>
    <property type="match status" value="1"/>
</dbReference>
<dbReference type="EMBL" id="CAJSTJ010000154">
    <property type="protein sequence ID" value="CAG7563197.1"/>
    <property type="molecule type" value="Genomic_DNA"/>
</dbReference>
<comment type="caution">
    <text evidence="6">The sequence shown here is derived from an EMBL/GenBank/DDBJ whole genome shotgun (WGS) entry which is preliminary data.</text>
</comment>
<dbReference type="InterPro" id="IPR029498">
    <property type="entry name" value="HeLo_dom"/>
</dbReference>
<feature type="repeat" description="ANK" evidence="3">
    <location>
        <begin position="914"/>
        <end position="946"/>
    </location>
</feature>
<dbReference type="Pfam" id="PF24883">
    <property type="entry name" value="NPHP3_N"/>
    <property type="match status" value="1"/>
</dbReference>
<keyword evidence="2 3" id="KW-0040">ANK repeat</keyword>
<dbReference type="Pfam" id="PF12796">
    <property type="entry name" value="Ank_2"/>
    <property type="match status" value="5"/>
</dbReference>
<feature type="repeat" description="ANK" evidence="3">
    <location>
        <begin position="847"/>
        <end position="879"/>
    </location>
</feature>
<dbReference type="GO" id="GO:0140096">
    <property type="term" value="F:catalytic activity, acting on a protein"/>
    <property type="evidence" value="ECO:0007669"/>
    <property type="project" value="UniProtKB-ARBA"/>
</dbReference>
<dbReference type="Pfam" id="PF14479">
    <property type="entry name" value="HeLo"/>
    <property type="match status" value="1"/>
</dbReference>
<dbReference type="InterPro" id="IPR050889">
    <property type="entry name" value="Dendritic_Spine_Reg/Scaffold"/>
</dbReference>
<evidence type="ECO:0000313" key="7">
    <source>
        <dbReference type="Proteomes" id="UP000693738"/>
    </source>
</evidence>
<organism evidence="6 7">
    <name type="scientific">Fusarium equiseti</name>
    <name type="common">Fusarium scirpi</name>
    <dbReference type="NCBI Taxonomy" id="61235"/>
    <lineage>
        <taxon>Eukaryota</taxon>
        <taxon>Fungi</taxon>
        <taxon>Dikarya</taxon>
        <taxon>Ascomycota</taxon>
        <taxon>Pezizomycotina</taxon>
        <taxon>Sordariomycetes</taxon>
        <taxon>Hypocreomycetidae</taxon>
        <taxon>Hypocreales</taxon>
        <taxon>Nectriaceae</taxon>
        <taxon>Fusarium</taxon>
        <taxon>Fusarium incarnatum-equiseti species complex</taxon>
    </lineage>
</organism>
<name>A0A8J2NHU9_FUSEQ</name>
<dbReference type="InterPro" id="IPR020422">
    <property type="entry name" value="TYR_PHOSPHATASE_DUAL_dom"/>
</dbReference>
<feature type="region of interest" description="Disordered" evidence="4">
    <location>
        <begin position="1414"/>
        <end position="1433"/>
    </location>
</feature>
<feature type="region of interest" description="Disordered" evidence="4">
    <location>
        <begin position="1495"/>
        <end position="1517"/>
    </location>
</feature>
<dbReference type="InterPro" id="IPR056884">
    <property type="entry name" value="NPHP3-like_N"/>
</dbReference>
<evidence type="ECO:0000256" key="1">
    <source>
        <dbReference type="ARBA" id="ARBA00022737"/>
    </source>
</evidence>
<feature type="repeat" description="ANK" evidence="3">
    <location>
        <begin position="1111"/>
        <end position="1132"/>
    </location>
</feature>
<evidence type="ECO:0000259" key="5">
    <source>
        <dbReference type="PROSITE" id="PS50056"/>
    </source>
</evidence>
<proteinExistence type="predicted"/>
<evidence type="ECO:0000256" key="3">
    <source>
        <dbReference type="PROSITE-ProRule" id="PRU00023"/>
    </source>
</evidence>
<dbReference type="PANTHER" id="PTHR24166:SF48">
    <property type="entry name" value="PROTEIN VAPYRIN"/>
    <property type="match status" value="1"/>
</dbReference>